<sequence>MEFFLSLYETFLHQPAYNLVVGLYATVAGHSLGITVILIALIVPFIFLPSTLKGMAREGTMEKLVPKVEEIEKTEREPSIRRRKILDLLESQGINFRYEIYIIAAQIIFVAVLYQIFQNELVPLKTGLLYSFVPNPDNINPYFLGRFNLTRPDLILNAIAVGVLFFSLYLEYRRRKYFTSFTEANLMFLLPVATFLILSKMPSSKAILLLMTVLYLLYIRGLINFFRMIKTDR</sequence>
<comment type="subcellular location">
    <subcellularLocation>
        <location evidence="1">Membrane</location>
        <topology evidence="1">Multi-pass membrane protein</topology>
    </subcellularLocation>
</comment>
<name>A0A1G1W5I9_9BACT</name>
<gene>
    <name evidence="4" type="ORF">A2Y57_02845</name>
</gene>
<evidence type="ECO:0000259" key="3">
    <source>
        <dbReference type="Pfam" id="PF02096"/>
    </source>
</evidence>
<feature type="transmembrane region" description="Helical" evidence="2">
    <location>
        <begin position="154"/>
        <end position="172"/>
    </location>
</feature>
<dbReference type="InterPro" id="IPR028055">
    <property type="entry name" value="YidC/Oxa/ALB_C"/>
</dbReference>
<comment type="similarity">
    <text evidence="1">Belongs to the OXA1/ALB3/YidC family.</text>
</comment>
<feature type="transmembrane region" description="Helical" evidence="2">
    <location>
        <begin position="98"/>
        <end position="117"/>
    </location>
</feature>
<evidence type="ECO:0000256" key="2">
    <source>
        <dbReference type="SAM" id="Phobius"/>
    </source>
</evidence>
<accession>A0A1G1W5I9</accession>
<evidence type="ECO:0000313" key="4">
    <source>
        <dbReference type="EMBL" id="OGY22850.1"/>
    </source>
</evidence>
<proteinExistence type="inferred from homology"/>
<evidence type="ECO:0000313" key="5">
    <source>
        <dbReference type="Proteomes" id="UP000177103"/>
    </source>
</evidence>
<feature type="transmembrane region" description="Helical" evidence="2">
    <location>
        <begin position="20"/>
        <end position="48"/>
    </location>
</feature>
<dbReference type="Pfam" id="PF02096">
    <property type="entry name" value="60KD_IMP"/>
    <property type="match status" value="1"/>
</dbReference>
<protein>
    <recommendedName>
        <fullName evidence="3">Membrane insertase YidC/Oxa/ALB C-terminal domain-containing protein</fullName>
    </recommendedName>
</protein>
<evidence type="ECO:0000256" key="1">
    <source>
        <dbReference type="RuleBase" id="RU003945"/>
    </source>
</evidence>
<comment type="caution">
    <text evidence="4">The sequence shown here is derived from an EMBL/GenBank/DDBJ whole genome shotgun (WGS) entry which is preliminary data.</text>
</comment>
<keyword evidence="1 2" id="KW-0812">Transmembrane</keyword>
<organism evidence="4 5">
    <name type="scientific">Candidatus Woykebacteria bacterium RBG_13_40_7b</name>
    <dbReference type="NCBI Taxonomy" id="1802594"/>
    <lineage>
        <taxon>Bacteria</taxon>
        <taxon>Candidatus Woykeibacteriota</taxon>
    </lineage>
</organism>
<keyword evidence="2" id="KW-1133">Transmembrane helix</keyword>
<dbReference type="GO" id="GO:0016020">
    <property type="term" value="C:membrane"/>
    <property type="evidence" value="ECO:0007669"/>
    <property type="project" value="UniProtKB-SubCell"/>
</dbReference>
<dbReference type="EMBL" id="MHCQ01000049">
    <property type="protein sequence ID" value="OGY22850.1"/>
    <property type="molecule type" value="Genomic_DNA"/>
</dbReference>
<feature type="domain" description="Membrane insertase YidC/Oxa/ALB C-terminal" evidence="3">
    <location>
        <begin position="33"/>
        <end position="209"/>
    </location>
</feature>
<feature type="transmembrane region" description="Helical" evidence="2">
    <location>
        <begin position="207"/>
        <end position="226"/>
    </location>
</feature>
<dbReference type="Proteomes" id="UP000177103">
    <property type="component" value="Unassembled WGS sequence"/>
</dbReference>
<keyword evidence="2" id="KW-0472">Membrane</keyword>
<reference evidence="4 5" key="1">
    <citation type="journal article" date="2016" name="Nat. Commun.">
        <title>Thousands of microbial genomes shed light on interconnected biogeochemical processes in an aquifer system.</title>
        <authorList>
            <person name="Anantharaman K."/>
            <person name="Brown C.T."/>
            <person name="Hug L.A."/>
            <person name="Sharon I."/>
            <person name="Castelle C.J."/>
            <person name="Probst A.J."/>
            <person name="Thomas B.C."/>
            <person name="Singh A."/>
            <person name="Wilkins M.J."/>
            <person name="Karaoz U."/>
            <person name="Brodie E.L."/>
            <person name="Williams K.H."/>
            <person name="Hubbard S.S."/>
            <person name="Banfield J.F."/>
        </authorList>
    </citation>
    <scope>NUCLEOTIDE SEQUENCE [LARGE SCALE GENOMIC DNA]</scope>
</reference>
<dbReference type="AlphaFoldDB" id="A0A1G1W5I9"/>
<feature type="transmembrane region" description="Helical" evidence="2">
    <location>
        <begin position="184"/>
        <end position="201"/>
    </location>
</feature>